<dbReference type="KEGG" id="vbh:CMV30_15445"/>
<reference evidence="5 6" key="1">
    <citation type="submission" date="2017-09" db="EMBL/GenBank/DDBJ databases">
        <title>Complete genome sequence of Verrucomicrobial strain HZ-65, isolated from freshwater.</title>
        <authorList>
            <person name="Choi A."/>
        </authorList>
    </citation>
    <scope>NUCLEOTIDE SEQUENCE [LARGE SCALE GENOMIC DNA]</scope>
    <source>
        <strain evidence="5 6">HZ-65</strain>
    </source>
</reference>
<organism evidence="5 6">
    <name type="scientific">Nibricoccus aquaticus</name>
    <dbReference type="NCBI Taxonomy" id="2576891"/>
    <lineage>
        <taxon>Bacteria</taxon>
        <taxon>Pseudomonadati</taxon>
        <taxon>Verrucomicrobiota</taxon>
        <taxon>Opitutia</taxon>
        <taxon>Opitutales</taxon>
        <taxon>Opitutaceae</taxon>
        <taxon>Nibricoccus</taxon>
    </lineage>
</organism>
<dbReference type="GO" id="GO:0016757">
    <property type="term" value="F:glycosyltransferase activity"/>
    <property type="evidence" value="ECO:0007669"/>
    <property type="project" value="UniProtKB-KW"/>
</dbReference>
<protein>
    <recommendedName>
        <fullName evidence="4">Glycosyltransferase 61 catalytic domain-containing protein</fullName>
    </recommendedName>
</protein>
<dbReference type="OrthoDB" id="182122at2"/>
<keyword evidence="6" id="KW-1185">Reference proteome</keyword>
<accession>A0A290QG34</accession>
<dbReference type="EMBL" id="CP023344">
    <property type="protein sequence ID" value="ATC65236.1"/>
    <property type="molecule type" value="Genomic_DNA"/>
</dbReference>
<evidence type="ECO:0000256" key="2">
    <source>
        <dbReference type="ARBA" id="ARBA00022679"/>
    </source>
</evidence>
<evidence type="ECO:0000313" key="6">
    <source>
        <dbReference type="Proteomes" id="UP000217265"/>
    </source>
</evidence>
<proteinExistence type="predicted"/>
<evidence type="ECO:0000256" key="3">
    <source>
        <dbReference type="ARBA" id="ARBA00023180"/>
    </source>
</evidence>
<dbReference type="RefSeq" id="WP_096056867.1">
    <property type="nucleotide sequence ID" value="NZ_CP023344.1"/>
</dbReference>
<dbReference type="PANTHER" id="PTHR20961">
    <property type="entry name" value="GLYCOSYLTRANSFERASE"/>
    <property type="match status" value="1"/>
</dbReference>
<dbReference type="InterPro" id="IPR049625">
    <property type="entry name" value="Glyco_transf_61_cat"/>
</dbReference>
<dbReference type="InterPro" id="IPR007657">
    <property type="entry name" value="Glycosyltransferase_61"/>
</dbReference>
<sequence>MISRRLKRPLSRLLGWGPWSSRLIGPPKAGVMDAPVSDAKAGIVAVRELEGGHAHPPAPVSADWAWIEPELLTELHRTLCPEIKALRIGHFRNVRYFQPTFAVIDARDRILHDFSQGWEDGARGGNYAFEEVRLKKPLRLSGRSLLLDVRTHSQNYFHWLMEALPRVELARAAGWRAEDFDHVLVSGARKPFHRETLAMAGIDAARIVDTGAHPHIECEELVAVSDLRMFAYDATIAALRKFYAAEIAAGAGKAGRRIFVSRADATSRVIVNEDELFAKLEPLGFARVILGSKSVAEQAALFAEAEVVVAPHGAALSNLVFCRRGALVVEIHYPRYTLGLYWQIAQRLGLRYGAVRGRVVAGAESGDPRQANMSVDAAGAAAYVADVLRG</sequence>
<dbReference type="Proteomes" id="UP000217265">
    <property type="component" value="Chromosome"/>
</dbReference>
<evidence type="ECO:0000256" key="1">
    <source>
        <dbReference type="ARBA" id="ARBA00022676"/>
    </source>
</evidence>
<keyword evidence="2" id="KW-0808">Transferase</keyword>
<dbReference type="AlphaFoldDB" id="A0A290QG34"/>
<keyword evidence="3" id="KW-0325">Glycoprotein</keyword>
<name>A0A290QG34_9BACT</name>
<feature type="domain" description="Glycosyltransferase 61 catalytic" evidence="4">
    <location>
        <begin position="156"/>
        <end position="329"/>
    </location>
</feature>
<dbReference type="Pfam" id="PF04577">
    <property type="entry name" value="Glyco_transf_61"/>
    <property type="match status" value="1"/>
</dbReference>
<evidence type="ECO:0000313" key="5">
    <source>
        <dbReference type="EMBL" id="ATC65236.1"/>
    </source>
</evidence>
<keyword evidence="1" id="KW-0328">Glycosyltransferase</keyword>
<evidence type="ECO:0000259" key="4">
    <source>
        <dbReference type="Pfam" id="PF04577"/>
    </source>
</evidence>
<gene>
    <name evidence="5" type="ORF">CMV30_15445</name>
</gene>